<accession>A0A158F6Z2</accession>
<sequence>MSFSFRSDSEYSVPCGSQTYQGYSGYWPVGAYRQLYHDLIAFMDSVLNTDQMPYKIRYDRDGIRAVRNPIGNAGRRSLAGLLTHCHRWIDLYWPGYWYSPDFQLFFDCFLRSSFGQVRCTEYDSSSPAVEAAHAAMFNGFVEDLRREAVLRNVKKSLWEWNANLEDQAESISEYVWKLQSANELLPVRFELYYDESVAVDTDAMPRMNWAWNGSNGWLMTPSLADASDARIEARARIDPALAMRHRACFFANRQGADHDLFDHMAGSICKLEMGGRHHANHFHVLFLFDARYIGVADLDHLVNRARHRWWKVTGGLGQSFDCRDRSDVDRLRAQGRWGLDPLNRGDVEQYVRFEQNVLRYFTEDKGQMLRVKPSAKARTLTMGIMP</sequence>
<organism evidence="1 2">
    <name type="scientific">Caballeronia udeis</name>
    <dbReference type="NCBI Taxonomy" id="1232866"/>
    <lineage>
        <taxon>Bacteria</taxon>
        <taxon>Pseudomonadati</taxon>
        <taxon>Pseudomonadota</taxon>
        <taxon>Betaproteobacteria</taxon>
        <taxon>Burkholderiales</taxon>
        <taxon>Burkholderiaceae</taxon>
        <taxon>Caballeronia</taxon>
    </lineage>
</organism>
<gene>
    <name evidence="1" type="ORF">AWB69_00722</name>
</gene>
<evidence type="ECO:0008006" key="3">
    <source>
        <dbReference type="Google" id="ProtNLM"/>
    </source>
</evidence>
<evidence type="ECO:0000313" key="1">
    <source>
        <dbReference type="EMBL" id="SAL15413.1"/>
    </source>
</evidence>
<dbReference type="OrthoDB" id="8592743at2"/>
<reference evidence="1 2" key="1">
    <citation type="submission" date="2016-01" db="EMBL/GenBank/DDBJ databases">
        <authorList>
            <person name="Oliw E.H."/>
        </authorList>
    </citation>
    <scope>NUCLEOTIDE SEQUENCE [LARGE SCALE GENOMIC DNA]</scope>
    <source>
        <strain evidence="1">LMG 27134</strain>
    </source>
</reference>
<dbReference type="Proteomes" id="UP000054683">
    <property type="component" value="Unassembled WGS sequence"/>
</dbReference>
<protein>
    <recommendedName>
        <fullName evidence="3">Inovirus Gp2 family protein</fullName>
    </recommendedName>
</protein>
<dbReference type="RefSeq" id="WP_062082201.1">
    <property type="nucleotide sequence ID" value="NZ_FCOK02000003.1"/>
</dbReference>
<proteinExistence type="predicted"/>
<dbReference type="AlphaFoldDB" id="A0A158F6Z2"/>
<name>A0A158F6Z2_9BURK</name>
<dbReference type="EMBL" id="FCOK02000003">
    <property type="protein sequence ID" value="SAL15413.1"/>
    <property type="molecule type" value="Genomic_DNA"/>
</dbReference>
<evidence type="ECO:0000313" key="2">
    <source>
        <dbReference type="Proteomes" id="UP000054683"/>
    </source>
</evidence>